<feature type="transmembrane region" description="Helical" evidence="2">
    <location>
        <begin position="12"/>
        <end position="32"/>
    </location>
</feature>
<keyword evidence="2" id="KW-0472">Membrane</keyword>
<dbReference type="EMBL" id="CATQJL010000316">
    <property type="protein sequence ID" value="CAJ0608356.1"/>
    <property type="molecule type" value="Genomic_DNA"/>
</dbReference>
<keyword evidence="2" id="KW-0812">Transmembrane</keyword>
<evidence type="ECO:0000256" key="2">
    <source>
        <dbReference type="SAM" id="Phobius"/>
    </source>
</evidence>
<evidence type="ECO:0000313" key="4">
    <source>
        <dbReference type="Proteomes" id="UP001176961"/>
    </source>
</evidence>
<accession>A0AA36HCR9</accession>
<evidence type="ECO:0000256" key="1">
    <source>
        <dbReference type="SAM" id="MobiDB-lite"/>
    </source>
</evidence>
<feature type="region of interest" description="Disordered" evidence="1">
    <location>
        <begin position="55"/>
        <end position="137"/>
    </location>
</feature>
<proteinExistence type="predicted"/>
<feature type="compositionally biased region" description="Low complexity" evidence="1">
    <location>
        <begin position="85"/>
        <end position="98"/>
    </location>
</feature>
<name>A0AA36HCR9_CYLNA</name>
<sequence length="304" mass="33669">MDFTWDDFVHVICMIAVVVFIVGTLMLALYVLRLICTFNQLPIFDVESSARSETLRSDRDQSVRSRRSLRSARSPSRTQRKRGSTSKSRSSLRSGSLSRSEREEAPRWTRRGTRTRSGPLRSEQVPSIQSEQESEGRTVNVVVRRLDIKPLRTKQPSQEFENVPKTRTRIQGVDIPRQTLKSGTVEEDEAVVPRTKGPKGVDLPRVTIRAGEADDDEEVENAPKGRIRGIDIPRETIRGAAGEEATKPNLTFNVEPGASISVNVLSERAYAGGGEGECIQTSESISGSDTLVCKTISSLTVTKI</sequence>
<protein>
    <submittedName>
        <fullName evidence="3">Uncharacterized protein</fullName>
    </submittedName>
</protein>
<dbReference type="AlphaFoldDB" id="A0AA36HCR9"/>
<organism evidence="3 4">
    <name type="scientific">Cylicocyclus nassatus</name>
    <name type="common">Nematode worm</name>
    <dbReference type="NCBI Taxonomy" id="53992"/>
    <lineage>
        <taxon>Eukaryota</taxon>
        <taxon>Metazoa</taxon>
        <taxon>Ecdysozoa</taxon>
        <taxon>Nematoda</taxon>
        <taxon>Chromadorea</taxon>
        <taxon>Rhabditida</taxon>
        <taxon>Rhabditina</taxon>
        <taxon>Rhabditomorpha</taxon>
        <taxon>Strongyloidea</taxon>
        <taxon>Strongylidae</taxon>
        <taxon>Cylicocyclus</taxon>
    </lineage>
</organism>
<gene>
    <name evidence="3" type="ORF">CYNAS_LOCUS20339</name>
</gene>
<reference evidence="3" key="1">
    <citation type="submission" date="2023-07" db="EMBL/GenBank/DDBJ databases">
        <authorList>
            <consortium name="CYATHOMIX"/>
        </authorList>
    </citation>
    <scope>NUCLEOTIDE SEQUENCE</scope>
    <source>
        <strain evidence="3">N/A</strain>
    </source>
</reference>
<evidence type="ECO:0000313" key="3">
    <source>
        <dbReference type="EMBL" id="CAJ0608356.1"/>
    </source>
</evidence>
<comment type="caution">
    <text evidence="3">The sequence shown here is derived from an EMBL/GenBank/DDBJ whole genome shotgun (WGS) entry which is preliminary data.</text>
</comment>
<dbReference type="Proteomes" id="UP001176961">
    <property type="component" value="Unassembled WGS sequence"/>
</dbReference>
<keyword evidence="2" id="KW-1133">Transmembrane helix</keyword>
<keyword evidence="4" id="KW-1185">Reference proteome</keyword>